<dbReference type="EMBL" id="CP039353">
    <property type="protein sequence ID" value="QCE07402.1"/>
    <property type="molecule type" value="Genomic_DNA"/>
</dbReference>
<protein>
    <submittedName>
        <fullName evidence="1">Uncharacterized protein</fullName>
    </submittedName>
</protein>
<dbReference type="AlphaFoldDB" id="A0A4D6N389"/>
<name>A0A4D6N389_VIGUN</name>
<proteinExistence type="predicted"/>
<accession>A0A4D6N389</accession>
<reference evidence="1 2" key="1">
    <citation type="submission" date="2019-04" db="EMBL/GenBank/DDBJ databases">
        <title>An improved genome assembly and genetic linkage map for asparagus bean, Vigna unguiculata ssp. sesquipedialis.</title>
        <authorList>
            <person name="Xia Q."/>
            <person name="Zhang R."/>
            <person name="Dong Y."/>
        </authorList>
    </citation>
    <scope>NUCLEOTIDE SEQUENCE [LARGE SCALE GENOMIC DNA]</scope>
    <source>
        <tissue evidence="1">Leaf</tissue>
    </source>
</reference>
<evidence type="ECO:0000313" key="2">
    <source>
        <dbReference type="Proteomes" id="UP000501690"/>
    </source>
</evidence>
<organism evidence="1 2">
    <name type="scientific">Vigna unguiculata</name>
    <name type="common">Cowpea</name>
    <dbReference type="NCBI Taxonomy" id="3917"/>
    <lineage>
        <taxon>Eukaryota</taxon>
        <taxon>Viridiplantae</taxon>
        <taxon>Streptophyta</taxon>
        <taxon>Embryophyta</taxon>
        <taxon>Tracheophyta</taxon>
        <taxon>Spermatophyta</taxon>
        <taxon>Magnoliopsida</taxon>
        <taxon>eudicotyledons</taxon>
        <taxon>Gunneridae</taxon>
        <taxon>Pentapetalae</taxon>
        <taxon>rosids</taxon>
        <taxon>fabids</taxon>
        <taxon>Fabales</taxon>
        <taxon>Fabaceae</taxon>
        <taxon>Papilionoideae</taxon>
        <taxon>50 kb inversion clade</taxon>
        <taxon>NPAAA clade</taxon>
        <taxon>indigoferoid/millettioid clade</taxon>
        <taxon>Phaseoleae</taxon>
        <taxon>Vigna</taxon>
    </lineage>
</organism>
<dbReference type="Proteomes" id="UP000501690">
    <property type="component" value="Linkage Group LG9"/>
</dbReference>
<evidence type="ECO:0000313" key="1">
    <source>
        <dbReference type="EMBL" id="QCE07402.1"/>
    </source>
</evidence>
<gene>
    <name evidence="1" type="ORF">DEO72_LG9g2421</name>
</gene>
<sequence length="69" mass="7980">MVPMKVQPIDSKKVKDAVVVRNKSVMKSWLKWLFVVDKFHGGTTSDTEMRSNLQLLQCKLLTVTRTIHH</sequence>
<keyword evidence="2" id="KW-1185">Reference proteome</keyword>